<feature type="domain" description="DUF11" evidence="10">
    <location>
        <begin position="2138"/>
        <end position="2242"/>
    </location>
</feature>
<feature type="domain" description="Gram-positive cocci surface proteins LPxTG" evidence="9">
    <location>
        <begin position="2523"/>
        <end position="2563"/>
    </location>
</feature>
<feature type="region of interest" description="Disordered" evidence="6">
    <location>
        <begin position="49"/>
        <end position="108"/>
    </location>
</feature>
<dbReference type="Pfam" id="PF17210">
    <property type="entry name" value="SdrD_B"/>
    <property type="match status" value="1"/>
</dbReference>
<dbReference type="NCBIfam" id="TIGR01451">
    <property type="entry name" value="B_ant_repeat"/>
    <property type="match status" value="3"/>
</dbReference>
<keyword evidence="4 8" id="KW-0732">Signal</keyword>
<evidence type="ECO:0000259" key="11">
    <source>
        <dbReference type="Pfam" id="PF17210"/>
    </source>
</evidence>
<dbReference type="InterPro" id="IPR001434">
    <property type="entry name" value="OmcB-like_DUF11"/>
</dbReference>
<dbReference type="Gene3D" id="2.60.40.10">
    <property type="entry name" value="Immunoglobulins"/>
    <property type="match status" value="1"/>
</dbReference>
<evidence type="ECO:0000259" key="9">
    <source>
        <dbReference type="Pfam" id="PF00746"/>
    </source>
</evidence>
<dbReference type="InterPro" id="IPR047589">
    <property type="entry name" value="DUF11_rpt"/>
</dbReference>
<keyword evidence="2" id="KW-0134">Cell wall</keyword>
<dbReference type="Pfam" id="PF24346">
    <property type="entry name" value="DUF7507"/>
    <property type="match status" value="1"/>
</dbReference>
<feature type="domain" description="DUF7927" evidence="13">
    <location>
        <begin position="2394"/>
        <end position="2508"/>
    </location>
</feature>
<evidence type="ECO:0000256" key="8">
    <source>
        <dbReference type="SAM" id="SignalP"/>
    </source>
</evidence>
<reference evidence="14 15" key="1">
    <citation type="submission" date="2018-11" db="EMBL/GenBank/DDBJ databases">
        <title>Genomes From Bacteria Associated with the Canine Oral Cavity: a Test Case for Automated Genome-Based Taxonomic Assignment.</title>
        <authorList>
            <person name="Coil D.A."/>
            <person name="Jospin G."/>
            <person name="Darling A.E."/>
            <person name="Wallis C."/>
            <person name="Davis I.J."/>
            <person name="Harris S."/>
            <person name="Eisen J.A."/>
            <person name="Holcombe L.J."/>
            <person name="O'Flynn C."/>
        </authorList>
    </citation>
    <scope>NUCLEOTIDE SEQUENCE [LARGE SCALE GENOMIC DNA]</scope>
    <source>
        <strain evidence="14 15">OH770</strain>
    </source>
</reference>
<evidence type="ECO:0000256" key="6">
    <source>
        <dbReference type="SAM" id="MobiDB-lite"/>
    </source>
</evidence>
<keyword evidence="5" id="KW-0572">Peptidoglycan-anchor</keyword>
<feature type="domain" description="DUF7927" evidence="13">
    <location>
        <begin position="2265"/>
        <end position="2385"/>
    </location>
</feature>
<dbReference type="PANTHER" id="PTHR34819">
    <property type="entry name" value="LARGE CYSTEINE-RICH PERIPLASMIC PROTEIN OMCB"/>
    <property type="match status" value="1"/>
</dbReference>
<dbReference type="InterPro" id="IPR051172">
    <property type="entry name" value="Chlamydia_OmcB"/>
</dbReference>
<dbReference type="Pfam" id="PF00746">
    <property type="entry name" value="Gram_pos_anchor"/>
    <property type="match status" value="1"/>
</dbReference>
<dbReference type="InterPro" id="IPR019931">
    <property type="entry name" value="LPXTG_anchor"/>
</dbReference>
<feature type="region of interest" description="Disordered" evidence="6">
    <location>
        <begin position="124"/>
        <end position="157"/>
    </location>
</feature>
<evidence type="ECO:0000259" key="10">
    <source>
        <dbReference type="Pfam" id="PF01345"/>
    </source>
</evidence>
<evidence type="ECO:0000256" key="1">
    <source>
        <dbReference type="ARBA" id="ARBA00004613"/>
    </source>
</evidence>
<evidence type="ECO:0000256" key="7">
    <source>
        <dbReference type="SAM" id="Phobius"/>
    </source>
</evidence>
<gene>
    <name evidence="14" type="ORF">EII11_09945</name>
</gene>
<dbReference type="InterPro" id="IPR057687">
    <property type="entry name" value="DUF7927"/>
</dbReference>
<feature type="domain" description="DUF7507" evidence="12">
    <location>
        <begin position="1304"/>
        <end position="1427"/>
    </location>
</feature>
<dbReference type="GO" id="GO:0005975">
    <property type="term" value="P:carbohydrate metabolic process"/>
    <property type="evidence" value="ECO:0007669"/>
    <property type="project" value="UniProtKB-ARBA"/>
</dbReference>
<evidence type="ECO:0000313" key="15">
    <source>
        <dbReference type="Proteomes" id="UP000280444"/>
    </source>
</evidence>
<feature type="domain" description="DUF7927" evidence="13">
    <location>
        <begin position="1860"/>
        <end position="1987"/>
    </location>
</feature>
<evidence type="ECO:0000256" key="3">
    <source>
        <dbReference type="ARBA" id="ARBA00022525"/>
    </source>
</evidence>
<sequence>MFGRLSTKIRPSAALVGALCVTLVIGTNTFAFANDGDVASQSEAHITEVNSGNAPVAPDEGAANVAESSESDAPATAPATPEPSTPEAVPTPAENADTAPAPTNRSPFRKVDAAVANELSVHMEIKADGTPDDDRTGDGQPDFTVDDSAGNDSSATNGIVRVNDTVTYTLEYRSKVGPADNFTAKVVFPKGLYITQLPGVCRQPGSSLTPADPTANVTLPLTENSRDQLQEQTLLCNLGATETSALKVELVAKVSNLVHHGERLAIKSLTATADGIAEVPTDEALPEVAASAALKWDVSKNSMSTKDGLGYAYGPAIENCFWDRDRACFATRYNLLISAAVGGKGAMPVVGDVVIHDDLRPEKIFEKTDPKIPGLTPDQINQVKANLDKYGSRVTSAATYYGMPGRKIGEYSNTVLNTVENSVRDSGALQIAQPGGPGTPVTLTVKNADFTLRTYPSKAVRPNNEAVPANKAYAVAHTFLVHTPADIVRDFGEVSNGERALNLRNTYTDFTAQGFTSNDRQTQDVYAGNNWLDKTLKIGLPGSFNKYFGGDVGKPGNSKPEEFSPGNGWVGEGLPGGGTFRSGDTGVAGTQDVVALIRGTAASPLYDFTGSTIVCDAWDNSKLHLKEKNWKGAVYDSREGIPTGFGRGVASNGKAVWFTGYNNVLLPSGRSTTDAIRADQVPELKVQYSATPGGNGTASTCGDDKGPWYDNPGDVPGNDQEKAARGVYTAVSRARAYFVSPPVVGLFSSIGNGYSVNIAFGFEVAPDLEPGTVIPNWASTKRVISTDKISYTMDQVLADDSAPWAESGFEPGTSLATGNSGTLGDRLIAADANVRINKQVRKGQSGDFGSTTPLVTGDDLVDYKITPSLTSGSIIAGIRKDVWIEDCLPGASAFVSASRTPDLVLPGSNPADIKRTACAPGDTYIRWVLPKAEANAVIDPIIVTTEVLRTVPNGVYVNNVEIWGEGDASPLAKRRSSAGISVGNKTGLQLAKIALTPVLQVNPADSTHRDVHRWKVAVTNVGSGNTQAVNDATVIDVLPAQGINGTRYTGDFTFTEMVPKSADSASWVIQYTSTPAADLNPDPQHASNLPGGSTVWCDADAGGQPVAGAAGACPATKSEVTGIRVTRPGALPANGSIEFEVAMTGVGNVPAEDYVNTVAASASNLTYAIGPLRRAETTIAASLGDRMWIDANGNGLYEDGEEPVAEAVVRLEGTDDLGNPVRRETRTETNGTYSFTGLRASNDAGYTITFIIPDKYKANNYEFTATQQGDDTTRDSDPAVDGVVAGVVLRAGENKTDIDAGIVAPAITLVKKSDRPEAAAGDTVTYTFTATNSGSAPLNNVTLAEKTFTNGHGHTIQLTTPITLDRQNTTATVSDAGATPTITALPGQQVVWTATYQIRAEDLEFGRTIDNVATVQGTSPDGTTVTAEDDEKVRPRGNPHYVVAKTAAVQGGAAGTELAPGTTITYTVTATNDSPLAVRNATVADDLTRVLDDTENPTNIAVTTQGAPTGYVLPDASFDAASHSIKWSGDLAPGQVVTITYSVVTKSATDHGGDRSVINTVSADSHPHGDCAPGADQCTTTHTIPAGSYHFSKTAEVQGKPQANGQVLSDDIITYTVTVAHASGDKVKGATVVDDLSKVLDDAVLVGTPIASAGQAQIDPADPKRLVWEGDLAIGASATITYKVQVNAAGDASLVNAVTNGGNNQGTCQTGATCETTHTVTPGRFTVAKTANPATGTQVLSNQEITYTLTLKHAGGDTVRNASITDSLVNVLGDKKARLKDGSLSATSGTPTYNEADKTITWTGNISHTAAEPVRVTYTVIVDAEGAQTLSNTVSVTGGNGQCESADACTTTHTVPKGQYTYSKTADPASGSVVKSDDTITYTIAVKHTGGDRVKNATITDNFSEVLKNATYLNDATVKSGNGTLEPVVNGVLKWTGDLAVGATEEITFSVRVDAEQGATLVNTLTSEDPDATRHSCDTTVGCQTTHTVEQGSFTYSKTADVANNAAVVSGDRITYTLTATHAGGDRVKDAFFTDDLTEILKHATPVGDPTVKGPGTARFLKDPNNDQKVTGVEWRGTLNDTTAREAVVTFTVEVDTDATVTLTNTLGSTDPRGTCVADGMCRTDHTVPEGSFVYSKVANVANSEKVYSGDALNYTINVRHTGGNRIKNATISDDFAALEEHLDVKRDEVTATFGTITWQGDTLIWTGDLDGKTAPSATITIPTTVNAQTGATLTNTVTSTHPRGGCDDTVGCQTTHSVPAGSFTFSKVANVPNNSKVYTEDVLTYTLKVAHHEGDRVLGASIKDELTSLLENATYNKDVAATSGTATVENGVLTWTGDLERGATATVTFSVTVKTEGPATLENNVATDDPRGSCDDTLGCHTTHEVPQGKFVYSKTALAPSGTTVKKGDTITYTLKVRHTDGDRILGAAIIDDLAKVLPYASYNDDAKTDMGVVEYKEGKLHWTGDLARKAEATITFSVKVTADQAASMVNTVATTPENAQRSNCDTAIGCETTHKLVASEKPSSKVKIPATGSIAQTLAGAAAILMGAGVISLAALRRRRQD</sequence>
<keyword evidence="15" id="KW-1185">Reference proteome</keyword>
<feature type="chain" id="PRO_5018120820" evidence="8">
    <location>
        <begin position="34"/>
        <end position="2564"/>
    </location>
</feature>
<organism evidence="14 15">
    <name type="scientific">Schaalia canis</name>
    <dbReference type="NCBI Taxonomy" id="100469"/>
    <lineage>
        <taxon>Bacteria</taxon>
        <taxon>Bacillati</taxon>
        <taxon>Actinomycetota</taxon>
        <taxon>Actinomycetes</taxon>
        <taxon>Actinomycetales</taxon>
        <taxon>Actinomycetaceae</taxon>
        <taxon>Schaalia</taxon>
    </lineage>
</organism>
<feature type="compositionally biased region" description="Low complexity" evidence="6">
    <location>
        <begin position="85"/>
        <end position="94"/>
    </location>
</feature>
<accession>A0A3P1SDZ3</accession>
<feature type="signal peptide" evidence="8">
    <location>
        <begin position="1"/>
        <end position="33"/>
    </location>
</feature>
<dbReference type="OrthoDB" id="3169091at2"/>
<dbReference type="InterPro" id="IPR018247">
    <property type="entry name" value="EF_Hand_1_Ca_BS"/>
</dbReference>
<dbReference type="PROSITE" id="PS00018">
    <property type="entry name" value="EF_HAND_1"/>
    <property type="match status" value="1"/>
</dbReference>
<feature type="compositionally biased region" description="Basic and acidic residues" evidence="6">
    <location>
        <begin position="124"/>
        <end position="137"/>
    </location>
</feature>
<dbReference type="EMBL" id="RQZF01000014">
    <property type="protein sequence ID" value="RRC94532.1"/>
    <property type="molecule type" value="Genomic_DNA"/>
</dbReference>
<keyword evidence="7" id="KW-1133">Transmembrane helix</keyword>
<dbReference type="Proteomes" id="UP000280444">
    <property type="component" value="Unassembled WGS sequence"/>
</dbReference>
<comment type="subcellular location">
    <subcellularLocation>
        <location evidence="1">Secreted</location>
    </subcellularLocation>
</comment>
<protein>
    <submittedName>
        <fullName evidence="14">DUF11 domain-containing protein</fullName>
    </submittedName>
</protein>
<feature type="domain" description="DUF7927" evidence="13">
    <location>
        <begin position="1453"/>
        <end position="1582"/>
    </location>
</feature>
<dbReference type="Pfam" id="PF25549">
    <property type="entry name" value="DUF7927"/>
    <property type="match status" value="7"/>
</dbReference>
<feature type="compositionally biased region" description="Low complexity" evidence="6">
    <location>
        <begin position="66"/>
        <end position="79"/>
    </location>
</feature>
<evidence type="ECO:0000259" key="12">
    <source>
        <dbReference type="Pfam" id="PF24346"/>
    </source>
</evidence>
<keyword evidence="3" id="KW-0964">Secreted</keyword>
<feature type="domain" description="DUF7927" evidence="13">
    <location>
        <begin position="1599"/>
        <end position="1719"/>
    </location>
</feature>
<evidence type="ECO:0000313" key="14">
    <source>
        <dbReference type="EMBL" id="RRC94532.1"/>
    </source>
</evidence>
<dbReference type="SUPFAM" id="SSF117074">
    <property type="entry name" value="Hypothetical protein PA1324"/>
    <property type="match status" value="1"/>
</dbReference>
<feature type="domain" description="DUF7927" evidence="13">
    <location>
        <begin position="1726"/>
        <end position="1853"/>
    </location>
</feature>
<proteinExistence type="predicted"/>
<comment type="caution">
    <text evidence="14">The sequence shown here is derived from an EMBL/GenBank/DDBJ whole genome shotgun (WGS) entry which is preliminary data.</text>
</comment>
<dbReference type="GO" id="GO:0005576">
    <property type="term" value="C:extracellular region"/>
    <property type="evidence" value="ECO:0007669"/>
    <property type="project" value="UniProtKB-SubCell"/>
</dbReference>
<keyword evidence="7" id="KW-0472">Membrane</keyword>
<evidence type="ECO:0000256" key="2">
    <source>
        <dbReference type="ARBA" id="ARBA00022512"/>
    </source>
</evidence>
<evidence type="ECO:0000259" key="13">
    <source>
        <dbReference type="Pfam" id="PF25549"/>
    </source>
</evidence>
<evidence type="ECO:0000256" key="4">
    <source>
        <dbReference type="ARBA" id="ARBA00022729"/>
    </source>
</evidence>
<feature type="transmembrane region" description="Helical" evidence="7">
    <location>
        <begin position="2536"/>
        <end position="2558"/>
    </location>
</feature>
<feature type="domain" description="SD-repeat containing protein B" evidence="11">
    <location>
        <begin position="1181"/>
        <end position="1302"/>
    </location>
</feature>
<dbReference type="InterPro" id="IPR033764">
    <property type="entry name" value="Sdr_B"/>
</dbReference>
<name>A0A3P1SDZ3_9ACTO</name>
<dbReference type="InterPro" id="IPR013783">
    <property type="entry name" value="Ig-like_fold"/>
</dbReference>
<evidence type="ECO:0000256" key="5">
    <source>
        <dbReference type="ARBA" id="ARBA00023088"/>
    </source>
</evidence>
<dbReference type="Gene3D" id="2.60.40.740">
    <property type="match status" value="1"/>
</dbReference>
<dbReference type="Pfam" id="PF01345">
    <property type="entry name" value="DUF11"/>
    <property type="match status" value="1"/>
</dbReference>
<keyword evidence="7" id="KW-0812">Transmembrane</keyword>
<dbReference type="InterPro" id="IPR055354">
    <property type="entry name" value="DUF7507"/>
</dbReference>
<feature type="domain" description="DUF7927" evidence="13">
    <location>
        <begin position="1995"/>
        <end position="2127"/>
    </location>
</feature>